<dbReference type="Proteomes" id="UP000223749">
    <property type="component" value="Chromosome"/>
</dbReference>
<sequence>MIENLKQLVTENVQDAIVNNSEVPNEQNEAAIDAASGSIIDALKAKLSSGDIGGLVDTFKNGGAGSVVDEASSGFTEKLAGMGINLDSAKSIAASIIPTIMEKFVNKTNDPNDNSFNIKDVLGNLAGPDGKFDLSDITGMFTGNNDGTAGAEGKDGGIIDKLKGLFN</sequence>
<name>A0A2D1UAH5_9SPHI</name>
<dbReference type="OrthoDB" id="982085at2"/>
<organism evidence="1 2">
    <name type="scientific">Pedobacter ginsengisoli</name>
    <dbReference type="NCBI Taxonomy" id="363852"/>
    <lineage>
        <taxon>Bacteria</taxon>
        <taxon>Pseudomonadati</taxon>
        <taxon>Bacteroidota</taxon>
        <taxon>Sphingobacteriia</taxon>
        <taxon>Sphingobacteriales</taxon>
        <taxon>Sphingobacteriaceae</taxon>
        <taxon>Pedobacter</taxon>
    </lineage>
</organism>
<proteinExistence type="predicted"/>
<dbReference type="EMBL" id="CP024091">
    <property type="protein sequence ID" value="ATP58610.1"/>
    <property type="molecule type" value="Genomic_DNA"/>
</dbReference>
<evidence type="ECO:0000313" key="2">
    <source>
        <dbReference type="Proteomes" id="UP000223749"/>
    </source>
</evidence>
<accession>A0A2D1UAH5</accession>
<dbReference type="RefSeq" id="WP_099440505.1">
    <property type="nucleotide sequence ID" value="NZ_CP024091.1"/>
</dbReference>
<dbReference type="AlphaFoldDB" id="A0A2D1UAH5"/>
<dbReference type="KEGG" id="pgs:CPT03_20145"/>
<reference evidence="1 2" key="1">
    <citation type="submission" date="2017-10" db="EMBL/GenBank/DDBJ databases">
        <title>Whole genome of Pedobacter ginsengisoli T01R-27 isolated from tomato rhizosphere.</title>
        <authorList>
            <person name="Weon H.-Y."/>
            <person name="Lee S.A."/>
            <person name="Sang M.K."/>
            <person name="Song J."/>
        </authorList>
    </citation>
    <scope>NUCLEOTIDE SEQUENCE [LARGE SCALE GENOMIC DNA]</scope>
    <source>
        <strain evidence="1 2">T01R-27</strain>
    </source>
</reference>
<protein>
    <recommendedName>
        <fullName evidence="3">DUF937 domain-containing protein</fullName>
    </recommendedName>
</protein>
<evidence type="ECO:0000313" key="1">
    <source>
        <dbReference type="EMBL" id="ATP58610.1"/>
    </source>
</evidence>
<evidence type="ECO:0008006" key="3">
    <source>
        <dbReference type="Google" id="ProtNLM"/>
    </source>
</evidence>
<gene>
    <name evidence="1" type="ORF">CPT03_20145</name>
</gene>
<keyword evidence="2" id="KW-1185">Reference proteome</keyword>